<evidence type="ECO:0000256" key="5">
    <source>
        <dbReference type="ARBA" id="ARBA00023136"/>
    </source>
</evidence>
<keyword evidence="4 6" id="KW-1133">Transmembrane helix</keyword>
<name>A0A8H7WEA8_9HELO</name>
<dbReference type="Gene3D" id="1.20.1250.20">
    <property type="entry name" value="MFS general substrate transporter like domains"/>
    <property type="match status" value="1"/>
</dbReference>
<dbReference type="InterPro" id="IPR050360">
    <property type="entry name" value="MFS_Sugar_Transporters"/>
</dbReference>
<sequence>MDSKEPTVMASHIEDTPVKGDKTVEETDLALGLLLNDEERELGLIKSAWKHKRIIFMSIAAFFGGASFGYDNVVNSATLSMPAFLMYFGEVSPVTHSLFVPSIWTALFSSMSGLCQALGGFFIGFIYERFGRKPSAIGSASLSMAGIAIQYTSTTRGSLLAGKMVNCLALGAMMSTGSTYISEIAPVRLRGPMQSALVLFQALMLMTGLGIISTFLPDMSESAFRKVFALQWVWSGIVLAMYPFLPESPVYLIKKNKFEKARRAMSKLYGSNENIDARLAYLRSTIEHEGPSDGNKISIADCFKGVDRRRTLTVIFVLFGQNACGVAFLSQAIYFLFLAGLSPTNVFNISIGGFALASLFIIGSWFWIEKFGRRKILLSGSSLTAVVLIVIGCLHYVPGQGAVWAIAILLNVLTSWQYFSVGSISWVIAAELSSYRLRGQTQSIGFGTQLLASCLFNFVTPYMYNTDAGNLGARTGFIWGTSAAIYFLASWFIVPETFGLSTQEMDWMFVKKVAVKDFQKRKAEASAAIAAEVQMKESV</sequence>
<proteinExistence type="inferred from homology"/>
<dbReference type="Proteomes" id="UP000664132">
    <property type="component" value="Unassembled WGS sequence"/>
</dbReference>
<keyword evidence="3 6" id="KW-0812">Transmembrane</keyword>
<dbReference type="InterPro" id="IPR005828">
    <property type="entry name" value="MFS_sugar_transport-like"/>
</dbReference>
<dbReference type="OrthoDB" id="6612291at2759"/>
<dbReference type="AlphaFoldDB" id="A0A8H7WEA8"/>
<dbReference type="PANTHER" id="PTHR48022:SF33">
    <property type="entry name" value="SUGAR PERMEASE, PUTATIVE (AFU_ORTHOLOGUE AFUA_6G12040)-RELATED"/>
    <property type="match status" value="1"/>
</dbReference>
<feature type="transmembrane region" description="Helical" evidence="6">
    <location>
        <begin position="196"/>
        <end position="216"/>
    </location>
</feature>
<evidence type="ECO:0000256" key="6">
    <source>
        <dbReference type="SAM" id="Phobius"/>
    </source>
</evidence>
<evidence type="ECO:0000256" key="4">
    <source>
        <dbReference type="ARBA" id="ARBA00022989"/>
    </source>
</evidence>
<dbReference type="PANTHER" id="PTHR48022">
    <property type="entry name" value="PLASTIDIC GLUCOSE TRANSPORTER 4"/>
    <property type="match status" value="1"/>
</dbReference>
<dbReference type="GO" id="GO:0005351">
    <property type="term" value="F:carbohydrate:proton symporter activity"/>
    <property type="evidence" value="ECO:0007669"/>
    <property type="project" value="TreeGrafter"/>
</dbReference>
<accession>A0A8H7WEA8</accession>
<organism evidence="8 9">
    <name type="scientific">Cadophora malorum</name>
    <dbReference type="NCBI Taxonomy" id="108018"/>
    <lineage>
        <taxon>Eukaryota</taxon>
        <taxon>Fungi</taxon>
        <taxon>Dikarya</taxon>
        <taxon>Ascomycota</taxon>
        <taxon>Pezizomycotina</taxon>
        <taxon>Leotiomycetes</taxon>
        <taxon>Helotiales</taxon>
        <taxon>Ploettnerulaceae</taxon>
        <taxon>Cadophora</taxon>
    </lineage>
</organism>
<feature type="transmembrane region" description="Helical" evidence="6">
    <location>
        <begin position="228"/>
        <end position="245"/>
    </location>
</feature>
<feature type="transmembrane region" description="Helical" evidence="6">
    <location>
        <begin position="375"/>
        <end position="397"/>
    </location>
</feature>
<evidence type="ECO:0000256" key="1">
    <source>
        <dbReference type="ARBA" id="ARBA00004141"/>
    </source>
</evidence>
<feature type="transmembrane region" description="Helical" evidence="6">
    <location>
        <begin position="476"/>
        <end position="494"/>
    </location>
</feature>
<feature type="transmembrane region" description="Helical" evidence="6">
    <location>
        <begin position="314"/>
        <end position="337"/>
    </location>
</feature>
<feature type="transmembrane region" description="Helical" evidence="6">
    <location>
        <begin position="54"/>
        <end position="70"/>
    </location>
</feature>
<feature type="domain" description="Major facilitator superfamily (MFS) profile" evidence="7">
    <location>
        <begin position="57"/>
        <end position="498"/>
    </location>
</feature>
<dbReference type="PROSITE" id="PS50850">
    <property type="entry name" value="MFS"/>
    <property type="match status" value="1"/>
</dbReference>
<comment type="caution">
    <text evidence="8">The sequence shown here is derived from an EMBL/GenBank/DDBJ whole genome shotgun (WGS) entry which is preliminary data.</text>
</comment>
<evidence type="ECO:0000313" key="8">
    <source>
        <dbReference type="EMBL" id="KAG4423269.1"/>
    </source>
</evidence>
<comment type="similarity">
    <text evidence="2">Belongs to the major facilitator superfamily. Sugar transporter (TC 2.A.1.1) family.</text>
</comment>
<gene>
    <name evidence="8" type="ORF">IFR04_003635</name>
</gene>
<dbReference type="InterPro" id="IPR020846">
    <property type="entry name" value="MFS_dom"/>
</dbReference>
<dbReference type="InterPro" id="IPR036259">
    <property type="entry name" value="MFS_trans_sf"/>
</dbReference>
<feature type="transmembrane region" description="Helical" evidence="6">
    <location>
        <begin position="403"/>
        <end position="432"/>
    </location>
</feature>
<dbReference type="SUPFAM" id="SSF103473">
    <property type="entry name" value="MFS general substrate transporter"/>
    <property type="match status" value="1"/>
</dbReference>
<feature type="transmembrane region" description="Helical" evidence="6">
    <location>
        <begin position="444"/>
        <end position="464"/>
    </location>
</feature>
<keyword evidence="5 6" id="KW-0472">Membrane</keyword>
<dbReference type="EMBL" id="JAFJYH010000037">
    <property type="protein sequence ID" value="KAG4423269.1"/>
    <property type="molecule type" value="Genomic_DNA"/>
</dbReference>
<dbReference type="FunFam" id="1.20.1250.20:FF:000078">
    <property type="entry name" value="MFS maltose transporter, putative"/>
    <property type="match status" value="1"/>
</dbReference>
<evidence type="ECO:0000256" key="3">
    <source>
        <dbReference type="ARBA" id="ARBA00022692"/>
    </source>
</evidence>
<evidence type="ECO:0000256" key="2">
    <source>
        <dbReference type="ARBA" id="ARBA00010992"/>
    </source>
</evidence>
<evidence type="ECO:0000313" key="9">
    <source>
        <dbReference type="Proteomes" id="UP000664132"/>
    </source>
</evidence>
<protein>
    <recommendedName>
        <fullName evidence="7">Major facilitator superfamily (MFS) profile domain-containing protein</fullName>
    </recommendedName>
</protein>
<keyword evidence="9" id="KW-1185">Reference proteome</keyword>
<comment type="subcellular location">
    <subcellularLocation>
        <location evidence="1">Membrane</location>
        <topology evidence="1">Multi-pass membrane protein</topology>
    </subcellularLocation>
</comment>
<dbReference type="Pfam" id="PF00083">
    <property type="entry name" value="Sugar_tr"/>
    <property type="match status" value="1"/>
</dbReference>
<feature type="transmembrane region" description="Helical" evidence="6">
    <location>
        <begin position="349"/>
        <end position="368"/>
    </location>
</feature>
<dbReference type="GO" id="GO:0016020">
    <property type="term" value="C:membrane"/>
    <property type="evidence" value="ECO:0007669"/>
    <property type="project" value="UniProtKB-SubCell"/>
</dbReference>
<reference evidence="8" key="1">
    <citation type="submission" date="2021-02" db="EMBL/GenBank/DDBJ databases">
        <title>Genome sequence Cadophora malorum strain M34.</title>
        <authorList>
            <person name="Stefanovic E."/>
            <person name="Vu D."/>
            <person name="Scully C."/>
            <person name="Dijksterhuis J."/>
            <person name="Roader J."/>
            <person name="Houbraken J."/>
        </authorList>
    </citation>
    <scope>NUCLEOTIDE SEQUENCE</scope>
    <source>
        <strain evidence="8">M34</strain>
    </source>
</reference>
<evidence type="ECO:0000259" key="7">
    <source>
        <dbReference type="PROSITE" id="PS50850"/>
    </source>
</evidence>
<feature type="transmembrane region" description="Helical" evidence="6">
    <location>
        <begin position="103"/>
        <end position="127"/>
    </location>
</feature>